<sequence>MALDTTVSSVIDACSIYGSESGTAEGAFACASGSDPSLIQNTLFGLLIAGFLLLWVRLIHQSWNKFNKKDYEFKDVMKVVIFPPFLLVFIAVIVSSWGFS</sequence>
<dbReference type="EMBL" id="SISP01000020">
    <property type="protein sequence ID" value="TBM41295.1"/>
    <property type="molecule type" value="Genomic_DNA"/>
</dbReference>
<reference evidence="2 3" key="1">
    <citation type="submission" date="2019-02" db="EMBL/GenBank/DDBJ databases">
        <title>Genomic plasticity associated with the antimicrobial resistance in Vibrio cholerae.</title>
        <authorList>
            <person name="Verma J."/>
            <person name="Bag S."/>
            <person name="Saha B."/>
            <person name="Kumar P."/>
            <person name="Ghosh T.S."/>
            <person name="Dayal M."/>
            <person name="Senapati T."/>
            <person name="Mehra S."/>
            <person name="Dey P."/>
            <person name="Desigamani A."/>
            <person name="Kumar D."/>
            <person name="Rana P."/>
            <person name="Kumar B."/>
            <person name="Maiti T.K."/>
            <person name="Sharma N.C."/>
            <person name="Bhadra R.K."/>
            <person name="Mutreja A."/>
            <person name="Nair G.B."/>
            <person name="Ramamurthy T."/>
            <person name="Das B."/>
        </authorList>
    </citation>
    <scope>NUCLEOTIDE SEQUENCE [LARGE SCALE GENOMIC DNA]</scope>
    <source>
        <strain evidence="2 3">IDH06781</strain>
    </source>
</reference>
<keyword evidence="1" id="KW-0472">Membrane</keyword>
<organism evidence="2 3">
    <name type="scientific">Vibrio cholerae</name>
    <dbReference type="NCBI Taxonomy" id="666"/>
    <lineage>
        <taxon>Bacteria</taxon>
        <taxon>Pseudomonadati</taxon>
        <taxon>Pseudomonadota</taxon>
        <taxon>Gammaproteobacteria</taxon>
        <taxon>Vibrionales</taxon>
        <taxon>Vibrionaceae</taxon>
        <taxon>Vibrio</taxon>
    </lineage>
</organism>
<feature type="transmembrane region" description="Helical" evidence="1">
    <location>
        <begin position="79"/>
        <end position="99"/>
    </location>
</feature>
<evidence type="ECO:0000313" key="3">
    <source>
        <dbReference type="Proteomes" id="UP000294145"/>
    </source>
</evidence>
<proteinExistence type="predicted"/>
<accession>A0A7Z7VMN2</accession>
<name>A0A7Z7VMN2_VIBCL</name>
<keyword evidence="1" id="KW-1133">Transmembrane helix</keyword>
<dbReference type="Proteomes" id="UP000294145">
    <property type="component" value="Unassembled WGS sequence"/>
</dbReference>
<dbReference type="RefSeq" id="WP_114709007.1">
    <property type="nucleotide sequence ID" value="NZ_JACWKW010000009.1"/>
</dbReference>
<gene>
    <name evidence="2" type="ORF">EYB64_12030</name>
</gene>
<dbReference type="AlphaFoldDB" id="A0A7Z7VMN2"/>
<protein>
    <submittedName>
        <fullName evidence="2">Uncharacterized protein</fullName>
    </submittedName>
</protein>
<keyword evidence="1" id="KW-0812">Transmembrane</keyword>
<comment type="caution">
    <text evidence="2">The sequence shown here is derived from an EMBL/GenBank/DDBJ whole genome shotgun (WGS) entry which is preliminary data.</text>
</comment>
<evidence type="ECO:0000256" key="1">
    <source>
        <dbReference type="SAM" id="Phobius"/>
    </source>
</evidence>
<evidence type="ECO:0000313" key="2">
    <source>
        <dbReference type="EMBL" id="TBM41295.1"/>
    </source>
</evidence>
<feature type="transmembrane region" description="Helical" evidence="1">
    <location>
        <begin position="38"/>
        <end position="58"/>
    </location>
</feature>